<organism evidence="1 2">
    <name type="scientific">Nitrososphaera viennensis EN76</name>
    <dbReference type="NCBI Taxonomy" id="926571"/>
    <lineage>
        <taxon>Archaea</taxon>
        <taxon>Nitrososphaerota</taxon>
        <taxon>Nitrososphaeria</taxon>
        <taxon>Nitrososphaerales</taxon>
        <taxon>Nitrososphaeraceae</taxon>
        <taxon>Nitrososphaera</taxon>
    </lineage>
</organism>
<evidence type="ECO:0000313" key="2">
    <source>
        <dbReference type="Proteomes" id="UP000027093"/>
    </source>
</evidence>
<dbReference type="STRING" id="926571.NVIE_021400"/>
<protein>
    <recommendedName>
        <fullName evidence="3">SpoVT-AbrB domain-containing protein</fullName>
    </recommendedName>
</protein>
<name>A0A060HSI5_9ARCH</name>
<reference evidence="1 2" key="1">
    <citation type="journal article" date="2014" name="Int. J. Syst. Evol. Microbiol.">
        <title>Nitrososphaera viennensis gen. nov., sp. nov., an aerobic and mesophilic, ammonia-oxidizing archaeon from soil and a member of the archaeal phylum Thaumarchaeota.</title>
        <authorList>
            <person name="Stieglmeier M."/>
            <person name="Klingl A."/>
            <person name="Alves R.J."/>
            <person name="Rittmann S.K."/>
            <person name="Melcher M."/>
            <person name="Leisch N."/>
            <person name="Schleper C."/>
        </authorList>
    </citation>
    <scope>NUCLEOTIDE SEQUENCE [LARGE SCALE GENOMIC DNA]</scope>
    <source>
        <strain evidence="1">EN76</strain>
    </source>
</reference>
<keyword evidence="2" id="KW-1185">Reference proteome</keyword>
<evidence type="ECO:0008006" key="3">
    <source>
        <dbReference type="Google" id="ProtNLM"/>
    </source>
</evidence>
<gene>
    <name evidence="1" type="ORF">NVIE_021400</name>
</gene>
<dbReference type="EMBL" id="CP007536">
    <property type="protein sequence ID" value="AIC16401.1"/>
    <property type="molecule type" value="Genomic_DNA"/>
</dbReference>
<proteinExistence type="predicted"/>
<dbReference type="HOGENOM" id="CLU_202281_0_0_2"/>
<dbReference type="AlphaFoldDB" id="A0A060HSI5"/>
<accession>A0A060HSI5</accession>
<sequence length="71" mass="7966">MENNLLMSEESQGDITVLTKANTRSQSLRTTIPMSITRQLRLKEGGKLRWEIQAKDNNLVVVVSALAHNES</sequence>
<dbReference type="Proteomes" id="UP000027093">
    <property type="component" value="Chromosome"/>
</dbReference>
<dbReference type="KEGG" id="nvn:NVIE_021400"/>
<evidence type="ECO:0000313" key="1">
    <source>
        <dbReference type="EMBL" id="AIC16401.1"/>
    </source>
</evidence>